<feature type="transmembrane region" description="Helical" evidence="5">
    <location>
        <begin position="152"/>
        <end position="172"/>
    </location>
</feature>
<feature type="transmembrane region" description="Helical" evidence="5">
    <location>
        <begin position="275"/>
        <end position="293"/>
    </location>
</feature>
<evidence type="ECO:0000256" key="2">
    <source>
        <dbReference type="ARBA" id="ARBA00022692"/>
    </source>
</evidence>
<dbReference type="Proteomes" id="UP000431901">
    <property type="component" value="Unassembled WGS sequence"/>
</dbReference>
<sequence>MALWIGLLTPVSVTLALRVADLTSADKGAWLSLTIGAGALLAAVAGPVFGYLSDRTRARIGRRRPWLIGGMLVSVAGTVILVAAPNVVVLVVGWCVAALGFNAAQAAMFAVLPDHVPARHLGRVSGLLGLTIQAAVLVGTFLVQAVPARSPAALLLPTAIAVVFVGGFVVVLPDRPARAVSDVGRGLLTLLRAYRFSPRRHPDFAWAFVSRFLLMLGLSYLLTYQVYYLTDELGFSADDVARAVFGAMAVNATVTIIVSVAGGWLSDRVGRRKPFVVAAAVIAAAGLLIVGTAPTYTRFLVGIGVGAFGTGLYMAVDLALVAAVLPDPDDSAKDMSIFNIANAFPQSLAPSIAPLFLLAGSGDYTPVFVAGAVFMVCGAIAIKPIRAVL</sequence>
<proteinExistence type="predicted"/>
<organism evidence="7 8">
    <name type="scientific">Actinomadura rayongensis</name>
    <dbReference type="NCBI Taxonomy" id="1429076"/>
    <lineage>
        <taxon>Bacteria</taxon>
        <taxon>Bacillati</taxon>
        <taxon>Actinomycetota</taxon>
        <taxon>Actinomycetes</taxon>
        <taxon>Streptosporangiales</taxon>
        <taxon>Thermomonosporaceae</taxon>
        <taxon>Actinomadura</taxon>
    </lineage>
</organism>
<keyword evidence="3 5" id="KW-1133">Transmembrane helix</keyword>
<evidence type="ECO:0000313" key="8">
    <source>
        <dbReference type="Proteomes" id="UP000431901"/>
    </source>
</evidence>
<dbReference type="InterPro" id="IPR005829">
    <property type="entry name" value="Sugar_transporter_CS"/>
</dbReference>
<dbReference type="InterPro" id="IPR018043">
    <property type="entry name" value="Na/Gal_symport_CS"/>
</dbReference>
<evidence type="ECO:0000259" key="6">
    <source>
        <dbReference type="PROSITE" id="PS50850"/>
    </source>
</evidence>
<comment type="subcellular location">
    <subcellularLocation>
        <location evidence="1">Cell membrane</location>
        <topology evidence="1">Multi-pass membrane protein</topology>
    </subcellularLocation>
</comment>
<dbReference type="RefSeq" id="WP_161105797.1">
    <property type="nucleotide sequence ID" value="NZ_JBHLYI010000011.1"/>
</dbReference>
<accession>A0A6I4WEY2</accession>
<dbReference type="PANTHER" id="PTHR23528:SF1">
    <property type="entry name" value="MAJOR FACILITATOR SUPERFAMILY (MFS) PROFILE DOMAIN-CONTAINING PROTEIN"/>
    <property type="match status" value="1"/>
</dbReference>
<evidence type="ECO:0000313" key="7">
    <source>
        <dbReference type="EMBL" id="MXQ67603.1"/>
    </source>
</evidence>
<keyword evidence="2 5" id="KW-0812">Transmembrane</keyword>
<dbReference type="CDD" id="cd06174">
    <property type="entry name" value="MFS"/>
    <property type="match status" value="1"/>
</dbReference>
<reference evidence="7 8" key="1">
    <citation type="submission" date="2019-12" db="EMBL/GenBank/DDBJ databases">
        <title>Nocardia macrotermitis sp. nov. and Nocardia aurantia sp. nov., isolated from the gut of the fungus growing-termite Macrotermes natalensis.</title>
        <authorList>
            <person name="Christine B."/>
            <person name="Rene B."/>
        </authorList>
    </citation>
    <scope>NUCLEOTIDE SEQUENCE [LARGE SCALE GENOMIC DNA]</scope>
    <source>
        <strain evidence="7 8">DSM 102126</strain>
    </source>
</reference>
<dbReference type="InterPro" id="IPR036259">
    <property type="entry name" value="MFS_trans_sf"/>
</dbReference>
<comment type="caution">
    <text evidence="7">The sequence shown here is derived from an EMBL/GenBank/DDBJ whole genome shotgun (WGS) entry which is preliminary data.</text>
</comment>
<dbReference type="Pfam" id="PF07690">
    <property type="entry name" value="MFS_1"/>
    <property type="match status" value="1"/>
</dbReference>
<dbReference type="PANTHER" id="PTHR23528">
    <property type="match status" value="1"/>
</dbReference>
<feature type="transmembrane region" description="Helical" evidence="5">
    <location>
        <begin position="299"/>
        <end position="325"/>
    </location>
</feature>
<keyword evidence="4 5" id="KW-0472">Membrane</keyword>
<feature type="transmembrane region" description="Helical" evidence="5">
    <location>
        <begin position="204"/>
        <end position="223"/>
    </location>
</feature>
<dbReference type="Gene3D" id="1.20.1250.20">
    <property type="entry name" value="MFS general substrate transporter like domains"/>
    <property type="match status" value="2"/>
</dbReference>
<keyword evidence="8" id="KW-1185">Reference proteome</keyword>
<dbReference type="PROSITE" id="PS50850">
    <property type="entry name" value="MFS"/>
    <property type="match status" value="1"/>
</dbReference>
<feature type="transmembrane region" description="Helical" evidence="5">
    <location>
        <begin position="90"/>
        <end position="112"/>
    </location>
</feature>
<feature type="domain" description="Major facilitator superfamily (MFS) profile" evidence="6">
    <location>
        <begin position="1"/>
        <end position="389"/>
    </location>
</feature>
<feature type="transmembrane region" description="Helical" evidence="5">
    <location>
        <begin position="364"/>
        <end position="382"/>
    </location>
</feature>
<feature type="transmembrane region" description="Helical" evidence="5">
    <location>
        <begin position="243"/>
        <end position="263"/>
    </location>
</feature>
<feature type="transmembrane region" description="Helical" evidence="5">
    <location>
        <begin position="124"/>
        <end position="146"/>
    </location>
</feature>
<dbReference type="InterPro" id="IPR011701">
    <property type="entry name" value="MFS"/>
</dbReference>
<feature type="transmembrane region" description="Helical" evidence="5">
    <location>
        <begin position="65"/>
        <end position="84"/>
    </location>
</feature>
<evidence type="ECO:0000256" key="1">
    <source>
        <dbReference type="ARBA" id="ARBA00004651"/>
    </source>
</evidence>
<feature type="transmembrane region" description="Helical" evidence="5">
    <location>
        <begin position="28"/>
        <end position="53"/>
    </location>
</feature>
<dbReference type="PROSITE" id="PS00216">
    <property type="entry name" value="SUGAR_TRANSPORT_1"/>
    <property type="match status" value="1"/>
</dbReference>
<feature type="transmembrane region" description="Helical" evidence="5">
    <location>
        <begin position="337"/>
        <end position="358"/>
    </location>
</feature>
<evidence type="ECO:0000256" key="3">
    <source>
        <dbReference type="ARBA" id="ARBA00022989"/>
    </source>
</evidence>
<dbReference type="InterPro" id="IPR020846">
    <property type="entry name" value="MFS_dom"/>
</dbReference>
<gene>
    <name evidence="7" type="ORF">GQ466_26655</name>
</gene>
<name>A0A6I4WEY2_9ACTN</name>
<dbReference type="OrthoDB" id="7584869at2"/>
<dbReference type="GO" id="GO:0006814">
    <property type="term" value="P:sodium ion transport"/>
    <property type="evidence" value="ECO:0007669"/>
    <property type="project" value="InterPro"/>
</dbReference>
<dbReference type="GO" id="GO:0005886">
    <property type="term" value="C:plasma membrane"/>
    <property type="evidence" value="ECO:0007669"/>
    <property type="project" value="UniProtKB-SubCell"/>
</dbReference>
<dbReference type="PROSITE" id="PS00872">
    <property type="entry name" value="NA_GALACTOSIDE_SYMP"/>
    <property type="match status" value="1"/>
</dbReference>
<evidence type="ECO:0000256" key="5">
    <source>
        <dbReference type="SAM" id="Phobius"/>
    </source>
</evidence>
<dbReference type="GO" id="GO:0022857">
    <property type="term" value="F:transmembrane transporter activity"/>
    <property type="evidence" value="ECO:0007669"/>
    <property type="project" value="InterPro"/>
</dbReference>
<protein>
    <submittedName>
        <fullName evidence="7">MFS transporter</fullName>
    </submittedName>
</protein>
<evidence type="ECO:0000256" key="4">
    <source>
        <dbReference type="ARBA" id="ARBA00023136"/>
    </source>
</evidence>
<dbReference type="SUPFAM" id="SSF103473">
    <property type="entry name" value="MFS general substrate transporter"/>
    <property type="match status" value="1"/>
</dbReference>
<dbReference type="AlphaFoldDB" id="A0A6I4WEY2"/>
<dbReference type="EMBL" id="WUTW01000008">
    <property type="protein sequence ID" value="MXQ67603.1"/>
    <property type="molecule type" value="Genomic_DNA"/>
</dbReference>